<keyword evidence="1" id="KW-0808">Transferase</keyword>
<dbReference type="SUPFAM" id="SSF53335">
    <property type="entry name" value="S-adenosyl-L-methionine-dependent methyltransferases"/>
    <property type="match status" value="1"/>
</dbReference>
<keyword evidence="1" id="KW-0489">Methyltransferase</keyword>
<organism evidence="1 2">
    <name type="scientific">Prauserella oleivorans</name>
    <dbReference type="NCBI Taxonomy" id="1478153"/>
    <lineage>
        <taxon>Bacteria</taxon>
        <taxon>Bacillati</taxon>
        <taxon>Actinomycetota</taxon>
        <taxon>Actinomycetes</taxon>
        <taxon>Pseudonocardiales</taxon>
        <taxon>Pseudonocardiaceae</taxon>
        <taxon>Prauserella</taxon>
    </lineage>
</organism>
<evidence type="ECO:0000313" key="2">
    <source>
        <dbReference type="Proteomes" id="UP001597478"/>
    </source>
</evidence>
<keyword evidence="2" id="KW-1185">Reference proteome</keyword>
<accession>A0ABW5W6Z1</accession>
<dbReference type="GO" id="GO:0008168">
    <property type="term" value="F:methyltransferase activity"/>
    <property type="evidence" value="ECO:0007669"/>
    <property type="project" value="UniProtKB-KW"/>
</dbReference>
<dbReference type="CDD" id="cd02440">
    <property type="entry name" value="AdoMet_MTases"/>
    <property type="match status" value="1"/>
</dbReference>
<reference evidence="2" key="1">
    <citation type="journal article" date="2019" name="Int. J. Syst. Evol. Microbiol.">
        <title>The Global Catalogue of Microorganisms (GCM) 10K type strain sequencing project: providing services to taxonomists for standard genome sequencing and annotation.</title>
        <authorList>
            <consortium name="The Broad Institute Genomics Platform"/>
            <consortium name="The Broad Institute Genome Sequencing Center for Infectious Disease"/>
            <person name="Wu L."/>
            <person name="Ma J."/>
        </authorList>
    </citation>
    <scope>NUCLEOTIDE SEQUENCE [LARGE SCALE GENOMIC DNA]</scope>
    <source>
        <strain evidence="2">IBRC-M 10906</strain>
    </source>
</reference>
<dbReference type="Pfam" id="PF01209">
    <property type="entry name" value="Ubie_methyltran"/>
    <property type="match status" value="1"/>
</dbReference>
<dbReference type="Proteomes" id="UP001597478">
    <property type="component" value="Unassembled WGS sequence"/>
</dbReference>
<gene>
    <name evidence="1" type="ORF">ACFS2C_03050</name>
</gene>
<dbReference type="EMBL" id="JBHUOF010000003">
    <property type="protein sequence ID" value="MFD2798368.1"/>
    <property type="molecule type" value="Genomic_DNA"/>
</dbReference>
<protein>
    <submittedName>
        <fullName evidence="1">Class I SAM-dependent methyltransferase</fullName>
        <ecNumber evidence="1">2.1.1.-</ecNumber>
    </submittedName>
</protein>
<dbReference type="InterPro" id="IPR029063">
    <property type="entry name" value="SAM-dependent_MTases_sf"/>
</dbReference>
<dbReference type="GO" id="GO:0032259">
    <property type="term" value="P:methylation"/>
    <property type="evidence" value="ECO:0007669"/>
    <property type="project" value="UniProtKB-KW"/>
</dbReference>
<sequence length="268" mass="28406">MNPDQAGGVFTAARQEFARWSARLWRPLGEIATGLARPMPGEHVLDACCGAGASAIPAALAVGPSGAVDAVDVAEGLLAEGRREAAALAVPQLRFLQADVLTWDGGPYDLVQCCYGVFFFPDMDAGAARLIGLLRPGGRFAVTTWLAGGMADLVPIGRAAAAPERPELAEAPRDPGPSARIDTPDKLREWLSTLGLHGVTVHLARFTQPLQPDDWWTFLLGSSMRGFVAGLPDDALHRVRSRFLDALARDGRDTLDASTIVGIGHRPA</sequence>
<dbReference type="Gene3D" id="3.40.50.150">
    <property type="entry name" value="Vaccinia Virus protein VP39"/>
    <property type="match status" value="1"/>
</dbReference>
<name>A0ABW5W6Z1_9PSEU</name>
<proteinExistence type="predicted"/>
<comment type="caution">
    <text evidence="1">The sequence shown here is derived from an EMBL/GenBank/DDBJ whole genome shotgun (WGS) entry which is preliminary data.</text>
</comment>
<dbReference type="EC" id="2.1.1.-" evidence="1"/>
<dbReference type="PANTHER" id="PTHR43591">
    <property type="entry name" value="METHYLTRANSFERASE"/>
    <property type="match status" value="1"/>
</dbReference>
<dbReference type="PANTHER" id="PTHR43591:SF99">
    <property type="entry name" value="OS06G0646000 PROTEIN"/>
    <property type="match status" value="1"/>
</dbReference>
<dbReference type="RefSeq" id="WP_377383956.1">
    <property type="nucleotide sequence ID" value="NZ_JBHSAN010000001.1"/>
</dbReference>
<evidence type="ECO:0000313" key="1">
    <source>
        <dbReference type="EMBL" id="MFD2798368.1"/>
    </source>
</evidence>